<feature type="transmembrane region" description="Helical" evidence="2">
    <location>
        <begin position="16"/>
        <end position="36"/>
    </location>
</feature>
<comment type="caution">
    <text evidence="4">The sequence shown here is derived from an EMBL/GenBank/DDBJ whole genome shotgun (WGS) entry which is preliminary data.</text>
</comment>
<reference evidence="5" key="1">
    <citation type="submission" date="2018-02" db="EMBL/GenBank/DDBJ databases">
        <title>Genome sequencing of Solimonas sp. HR-BB.</title>
        <authorList>
            <person name="Lee Y."/>
            <person name="Jeon C.O."/>
        </authorList>
    </citation>
    <scope>NUCLEOTIDE SEQUENCE [LARGE SCALE GENOMIC DNA]</scope>
    <source>
        <strain evidence="5">HR-U</strain>
    </source>
</reference>
<keyword evidence="4" id="KW-0418">Kinase</keyword>
<sequence>MPGTPLHLDRRTYKRYIRLALTPVVMLAIHVLYYLINPESSLWNIGSTLVCKQWATDLTITFLFCWLLIEVSIGIADGLEGWFPWSSSPLLRFIVQTVCTLLASVIILLIEDQVYAWIYPETPTPKEVLEAWQFLVVNLIVALMVSTYHTGYFLLNRWKTTLEEAAELKVKTLELKEMALQAELQSLKLQLDPHFLFNNFSTLSELILENPSKASLFLDKLAKVYRYMIQNMKQDLVPLKDEIAFVKAYQYLIGIRHGQQVLIELDLNPSLGHKWIPPISIQLLIENAIKHNRATLAEPLTICIEQVGNRLCVTNNIQPFPTPLPSSGLGLKNIKNRYRILSSQVPVVNANGQHFWVELPLFDFPHAPQSSLSLSTTYE</sequence>
<dbReference type="Proteomes" id="UP000239590">
    <property type="component" value="Unassembled WGS sequence"/>
</dbReference>
<dbReference type="InterPro" id="IPR036890">
    <property type="entry name" value="HATPase_C_sf"/>
</dbReference>
<keyword evidence="5" id="KW-1185">Reference proteome</keyword>
<evidence type="ECO:0000313" key="4">
    <source>
        <dbReference type="EMBL" id="PQA55077.1"/>
    </source>
</evidence>
<dbReference type="InterPro" id="IPR010559">
    <property type="entry name" value="Sig_transdc_His_kin_internal"/>
</dbReference>
<dbReference type="InterPro" id="IPR050640">
    <property type="entry name" value="Bact_2-comp_sensor_kinase"/>
</dbReference>
<keyword evidence="1" id="KW-0175">Coiled coil</keyword>
<evidence type="ECO:0000259" key="3">
    <source>
        <dbReference type="Pfam" id="PF06580"/>
    </source>
</evidence>
<dbReference type="GO" id="GO:0016020">
    <property type="term" value="C:membrane"/>
    <property type="evidence" value="ECO:0007669"/>
    <property type="project" value="InterPro"/>
</dbReference>
<feature type="transmembrane region" description="Helical" evidence="2">
    <location>
        <begin position="90"/>
        <end position="111"/>
    </location>
</feature>
<dbReference type="PANTHER" id="PTHR34220">
    <property type="entry name" value="SENSOR HISTIDINE KINASE YPDA"/>
    <property type="match status" value="1"/>
</dbReference>
<dbReference type="SUPFAM" id="SSF55874">
    <property type="entry name" value="ATPase domain of HSP90 chaperone/DNA topoisomerase II/histidine kinase"/>
    <property type="match status" value="1"/>
</dbReference>
<keyword evidence="2" id="KW-0472">Membrane</keyword>
<evidence type="ECO:0000256" key="1">
    <source>
        <dbReference type="SAM" id="Coils"/>
    </source>
</evidence>
<feature type="transmembrane region" description="Helical" evidence="2">
    <location>
        <begin position="56"/>
        <end position="78"/>
    </location>
</feature>
<organism evidence="4 5">
    <name type="scientific">Siphonobacter curvatus</name>
    <dbReference type="NCBI Taxonomy" id="2094562"/>
    <lineage>
        <taxon>Bacteria</taxon>
        <taxon>Pseudomonadati</taxon>
        <taxon>Bacteroidota</taxon>
        <taxon>Cytophagia</taxon>
        <taxon>Cytophagales</taxon>
        <taxon>Cytophagaceae</taxon>
        <taxon>Siphonobacter</taxon>
    </lineage>
</organism>
<dbReference type="GO" id="GO:0000155">
    <property type="term" value="F:phosphorelay sensor kinase activity"/>
    <property type="evidence" value="ECO:0007669"/>
    <property type="project" value="InterPro"/>
</dbReference>
<proteinExistence type="predicted"/>
<keyword evidence="2" id="KW-0812">Transmembrane</keyword>
<keyword evidence="4" id="KW-0808">Transferase</keyword>
<evidence type="ECO:0000256" key="2">
    <source>
        <dbReference type="SAM" id="Phobius"/>
    </source>
</evidence>
<dbReference type="Gene3D" id="3.30.565.10">
    <property type="entry name" value="Histidine kinase-like ATPase, C-terminal domain"/>
    <property type="match status" value="1"/>
</dbReference>
<dbReference type="EMBL" id="PTRA01000005">
    <property type="protein sequence ID" value="PQA55077.1"/>
    <property type="molecule type" value="Genomic_DNA"/>
</dbReference>
<dbReference type="RefSeq" id="WP_104715396.1">
    <property type="nucleotide sequence ID" value="NZ_PTRA01000005.1"/>
</dbReference>
<gene>
    <name evidence="4" type="ORF">C5O19_21270</name>
</gene>
<keyword evidence="2" id="KW-1133">Transmembrane helix</keyword>
<feature type="coiled-coil region" evidence="1">
    <location>
        <begin position="163"/>
        <end position="190"/>
    </location>
</feature>
<dbReference type="AlphaFoldDB" id="A0A2S7IHG8"/>
<dbReference type="Pfam" id="PF06580">
    <property type="entry name" value="His_kinase"/>
    <property type="match status" value="1"/>
</dbReference>
<dbReference type="PANTHER" id="PTHR34220:SF7">
    <property type="entry name" value="SENSOR HISTIDINE KINASE YPDA"/>
    <property type="match status" value="1"/>
</dbReference>
<accession>A0A2S7IHG8</accession>
<feature type="domain" description="Signal transduction histidine kinase internal region" evidence="3">
    <location>
        <begin position="182"/>
        <end position="260"/>
    </location>
</feature>
<feature type="transmembrane region" description="Helical" evidence="2">
    <location>
        <begin position="131"/>
        <end position="155"/>
    </location>
</feature>
<evidence type="ECO:0000313" key="5">
    <source>
        <dbReference type="Proteomes" id="UP000239590"/>
    </source>
</evidence>
<name>A0A2S7IHG8_9BACT</name>
<protein>
    <submittedName>
        <fullName evidence="4">Sensor histidine kinase</fullName>
    </submittedName>
</protein>
<dbReference type="OrthoDB" id="927174at2"/>